<dbReference type="Gene3D" id="3.40.50.2020">
    <property type="match status" value="1"/>
</dbReference>
<dbReference type="SUPFAM" id="SSF46785">
    <property type="entry name" value="Winged helix' DNA-binding domain"/>
    <property type="match status" value="1"/>
</dbReference>
<organism evidence="1 2">
    <name type="scientific">Candidatus Saganbacteria bacterium</name>
    <dbReference type="NCBI Taxonomy" id="2575572"/>
    <lineage>
        <taxon>Bacteria</taxon>
        <taxon>Bacillati</taxon>
        <taxon>Saganbacteria</taxon>
    </lineage>
</organism>
<name>A0A833KZX5_UNCSA</name>
<dbReference type="InterPro" id="IPR036390">
    <property type="entry name" value="WH_DNA-bd_sf"/>
</dbReference>
<dbReference type="AlphaFoldDB" id="A0A833KZX5"/>
<accession>A0A833KZX5</accession>
<gene>
    <name evidence="1" type="ORF">FD145_1590</name>
</gene>
<dbReference type="Proteomes" id="UP000488506">
    <property type="component" value="Unassembled WGS sequence"/>
</dbReference>
<dbReference type="Gene3D" id="1.10.10.10">
    <property type="entry name" value="Winged helix-like DNA-binding domain superfamily/Winged helix DNA-binding domain"/>
    <property type="match status" value="1"/>
</dbReference>
<comment type="caution">
    <text evidence="1">The sequence shown here is derived from an EMBL/GenBank/DDBJ whole genome shotgun (WGS) entry which is preliminary data.</text>
</comment>
<proteinExistence type="predicted"/>
<dbReference type="InterPro" id="IPR029057">
    <property type="entry name" value="PRTase-like"/>
</dbReference>
<dbReference type="InterPro" id="IPR036388">
    <property type="entry name" value="WH-like_DNA-bd_sf"/>
</dbReference>
<protein>
    <submittedName>
        <fullName evidence="1">Uncharacterized protein</fullName>
    </submittedName>
</protein>
<dbReference type="SUPFAM" id="SSF53271">
    <property type="entry name" value="PRTase-like"/>
    <property type="match status" value="1"/>
</dbReference>
<sequence length="325" mass="36886">MKTDTSKRIIEYVGGRGQVTAKELVDYLSISPQAVFKQLRRLVDKKKLSKSGTPPKVYYHISEVLASREKIEIALDLKKVINEHFLVITPLGEAKDGFEGFVYWCNKFKLDVRKTALEYEKTIRKYAAHKIDGLIDGMGKMRSTFEKVYLDKLLYLDFYAIERFGKTKLGQYLLYAKQSQNRAQISALIKAIKPQIEHIVKKYDIDAVGFIPPTVKREVQFMKELQKQIRLKPKTISIVKVKTPIIVPQKTLNKLNDRIENAKKTIVVDDSGQYQNILLIDDAVGSGATLNETALQIKEKGICKGKIIALAITGSFKGFDVISEI</sequence>
<reference evidence="1 2" key="1">
    <citation type="submission" date="2019-12" db="EMBL/GenBank/DDBJ databases">
        <authorList>
            <person name="Wolfe R."/>
            <person name="Danczak R."/>
            <person name="Wilkins M."/>
        </authorList>
    </citation>
    <scope>NUCLEOTIDE SEQUENCE [LARGE SCALE GENOMIC DNA]</scope>
    <source>
        <strain evidence="1">X2_MaxBin.013</strain>
    </source>
</reference>
<evidence type="ECO:0000313" key="1">
    <source>
        <dbReference type="EMBL" id="KAF0132703.1"/>
    </source>
</evidence>
<dbReference type="EMBL" id="WPAF01000046">
    <property type="protein sequence ID" value="KAF0132703.1"/>
    <property type="molecule type" value="Genomic_DNA"/>
</dbReference>
<evidence type="ECO:0000313" key="2">
    <source>
        <dbReference type="Proteomes" id="UP000488506"/>
    </source>
</evidence>